<accession>A0A021VSM5</accession>
<organism evidence="1 2">
    <name type="scientific">Actinotalea ferrariae CF5-4</name>
    <dbReference type="NCBI Taxonomy" id="948458"/>
    <lineage>
        <taxon>Bacteria</taxon>
        <taxon>Bacillati</taxon>
        <taxon>Actinomycetota</taxon>
        <taxon>Actinomycetes</taxon>
        <taxon>Micrococcales</taxon>
        <taxon>Cellulomonadaceae</taxon>
        <taxon>Actinotalea</taxon>
    </lineage>
</organism>
<evidence type="ECO:0000313" key="1">
    <source>
        <dbReference type="EMBL" id="EYR62062.1"/>
    </source>
</evidence>
<gene>
    <name evidence="1" type="ORF">N866_12180</name>
</gene>
<sequence length="63" mass="7119">MIRSRTSGDLFWLSFARASNRSTCRRSPTVPFAIRRVPASSSASERPCGWCCSKWSVSRHRTA</sequence>
<reference evidence="1 2" key="1">
    <citation type="submission" date="2014-01" db="EMBL/GenBank/DDBJ databases">
        <title>Actinotalea ferrariae CF5-4.</title>
        <authorList>
            <person name="Chen F."/>
            <person name="Li Y."/>
            <person name="Wang G."/>
        </authorList>
    </citation>
    <scope>NUCLEOTIDE SEQUENCE [LARGE SCALE GENOMIC DNA]</scope>
    <source>
        <strain evidence="1 2">CF5-4</strain>
    </source>
</reference>
<dbReference type="EMBL" id="AXCW01000344">
    <property type="protein sequence ID" value="EYR62062.1"/>
    <property type="molecule type" value="Genomic_DNA"/>
</dbReference>
<dbReference type="Proteomes" id="UP000019753">
    <property type="component" value="Unassembled WGS sequence"/>
</dbReference>
<name>A0A021VSM5_9CELL</name>
<dbReference type="AlphaFoldDB" id="A0A021VSM5"/>
<protein>
    <submittedName>
        <fullName evidence="1">Uncharacterized protein</fullName>
    </submittedName>
</protein>
<evidence type="ECO:0000313" key="2">
    <source>
        <dbReference type="Proteomes" id="UP000019753"/>
    </source>
</evidence>
<comment type="caution">
    <text evidence="1">The sequence shown here is derived from an EMBL/GenBank/DDBJ whole genome shotgun (WGS) entry which is preliminary data.</text>
</comment>
<proteinExistence type="predicted"/>
<keyword evidence="2" id="KW-1185">Reference proteome</keyword>